<sequence>MRTAIALLCVAAIAPVAAAQTPFPMITHVSPVAVQRGTTADVIVECRTSSLAGAYKVLIEGAGVTAEIAPNKEPAPKVPNPKAPTNPNILSGTLKVTVAPDAPLGVREFRIASTLGISSLGQLLIVDAPVVAEKPVPSTMAKPHPVPVPSVVCGRIKAPEAVDYYSFRARAGQRLTLEVTCARIQDKIHDLQKHADPLIAIYDTEGRELAAADDGYFADPVLTFTVPKDGEYRVSVRDAKYDGDPRWAYALSITDAPRAVWSFPLAVNPGQSVKAQPVGSAAVAGKDWLITAPTTPSIHTAPLKLNGTETNPVPVVVTPVPLIEEQEPNDTPKQATRVTLPGGANGRIGTKRDLDHFVFTAPKGRAVRLEVFARRFGTSLTSQLDSQIDVMTPEGKVLASNDDLNGKDAGLTFTPPSDGDYVVRVRDLNNKGGDGFIYYLECDFAKPDFAIKCDPAKAMIGPGSRTAWFVQVTRANGFTGPVKVDAQGFPAGISVNALTIPANMTQGLLVVSAAKNAKLDTSVVKITGTAAATNERGEAVQLTRTAVAVEEIYLPGGGRGRFDADTIAVAVTNPSDLLEIKVKQPRVTLKPGEEVRIDVEVVRGPQYTKDVTLDVLLRHLNTVYGNPLPPGVTMVEGKSKTLLGTGSTGYITLKADPNAPESTDVPVCVQGFVAVNFVVKIGYASDVIWVAVKK</sequence>
<keyword evidence="5" id="KW-1185">Reference proteome</keyword>
<dbReference type="KEGG" id="gms:SOIL9_79260"/>
<feature type="signal peptide" evidence="2">
    <location>
        <begin position="1"/>
        <end position="19"/>
    </location>
</feature>
<dbReference type="InterPro" id="IPR007280">
    <property type="entry name" value="Peptidase_C_arc/bac"/>
</dbReference>
<gene>
    <name evidence="4" type="ORF">SOIL9_79260</name>
</gene>
<feature type="region of interest" description="Disordered" evidence="1">
    <location>
        <begin position="326"/>
        <end position="346"/>
    </location>
</feature>
<organism evidence="4 5">
    <name type="scientific">Gemmata massiliana</name>
    <dbReference type="NCBI Taxonomy" id="1210884"/>
    <lineage>
        <taxon>Bacteria</taxon>
        <taxon>Pseudomonadati</taxon>
        <taxon>Planctomycetota</taxon>
        <taxon>Planctomycetia</taxon>
        <taxon>Gemmatales</taxon>
        <taxon>Gemmataceae</taxon>
        <taxon>Gemmata</taxon>
    </lineage>
</organism>
<evidence type="ECO:0000256" key="1">
    <source>
        <dbReference type="SAM" id="MobiDB-lite"/>
    </source>
</evidence>
<keyword evidence="2" id="KW-0732">Signal</keyword>
<dbReference type="AlphaFoldDB" id="A0A6P2DII9"/>
<protein>
    <recommendedName>
        <fullName evidence="3">Peptidase C-terminal archaeal/bacterial domain-containing protein</fullName>
    </recommendedName>
</protein>
<evidence type="ECO:0000259" key="3">
    <source>
        <dbReference type="Pfam" id="PF04151"/>
    </source>
</evidence>
<evidence type="ECO:0000256" key="2">
    <source>
        <dbReference type="SAM" id="SignalP"/>
    </source>
</evidence>
<name>A0A6P2DII9_9BACT</name>
<reference evidence="4 5" key="1">
    <citation type="submission" date="2019-05" db="EMBL/GenBank/DDBJ databases">
        <authorList>
            <consortium name="Science for Life Laboratories"/>
        </authorList>
    </citation>
    <scope>NUCLEOTIDE SEQUENCE [LARGE SCALE GENOMIC DNA]</scope>
    <source>
        <strain evidence="4">Soil9</strain>
    </source>
</reference>
<feature type="domain" description="Peptidase C-terminal archaeal/bacterial" evidence="3">
    <location>
        <begin position="162"/>
        <end position="237"/>
    </location>
</feature>
<dbReference type="Proteomes" id="UP000464178">
    <property type="component" value="Chromosome"/>
</dbReference>
<dbReference type="RefSeq" id="WP_162672385.1">
    <property type="nucleotide sequence ID" value="NZ_LR593886.1"/>
</dbReference>
<proteinExistence type="predicted"/>
<dbReference type="EMBL" id="LR593886">
    <property type="protein sequence ID" value="VTS01210.1"/>
    <property type="molecule type" value="Genomic_DNA"/>
</dbReference>
<evidence type="ECO:0000313" key="4">
    <source>
        <dbReference type="EMBL" id="VTS01210.1"/>
    </source>
</evidence>
<dbReference type="Gene3D" id="2.60.120.380">
    <property type="match status" value="2"/>
</dbReference>
<feature type="chain" id="PRO_5026910284" description="Peptidase C-terminal archaeal/bacterial domain-containing protein" evidence="2">
    <location>
        <begin position="20"/>
        <end position="694"/>
    </location>
</feature>
<evidence type="ECO:0000313" key="5">
    <source>
        <dbReference type="Proteomes" id="UP000464178"/>
    </source>
</evidence>
<accession>A0A6P2DII9</accession>
<dbReference type="Pfam" id="PF04151">
    <property type="entry name" value="PPC"/>
    <property type="match status" value="1"/>
</dbReference>